<evidence type="ECO:0000313" key="2">
    <source>
        <dbReference type="Proteomes" id="UP000567179"/>
    </source>
</evidence>
<evidence type="ECO:0000313" key="1">
    <source>
        <dbReference type="EMBL" id="KAF5329499.1"/>
    </source>
</evidence>
<protein>
    <submittedName>
        <fullName evidence="1">Uncharacterized protein</fullName>
    </submittedName>
</protein>
<proteinExistence type="predicted"/>
<keyword evidence="2" id="KW-1185">Reference proteome</keyword>
<organism evidence="1 2">
    <name type="scientific">Psilocybe cf. subviscida</name>
    <dbReference type="NCBI Taxonomy" id="2480587"/>
    <lineage>
        <taxon>Eukaryota</taxon>
        <taxon>Fungi</taxon>
        <taxon>Dikarya</taxon>
        <taxon>Basidiomycota</taxon>
        <taxon>Agaricomycotina</taxon>
        <taxon>Agaricomycetes</taxon>
        <taxon>Agaricomycetidae</taxon>
        <taxon>Agaricales</taxon>
        <taxon>Agaricineae</taxon>
        <taxon>Strophariaceae</taxon>
        <taxon>Psilocybe</taxon>
    </lineage>
</organism>
<sequence>MCRFLSGAIPMYCRKAMQNLKLLQRDALSIRTKRRLNEHLTTVIEKKAPFPPPPPLWRHTRHLARFKPTSLLDCTSRAESGHGLDISITCDVTQILEEGGAQRTQQDEIQVAGYIQGLLRFRRDS</sequence>
<dbReference type="EMBL" id="JAACJJ010000002">
    <property type="protein sequence ID" value="KAF5329499.1"/>
    <property type="molecule type" value="Genomic_DNA"/>
</dbReference>
<gene>
    <name evidence="1" type="ORF">D9619_009082</name>
</gene>
<dbReference type="Proteomes" id="UP000567179">
    <property type="component" value="Unassembled WGS sequence"/>
</dbReference>
<comment type="caution">
    <text evidence="1">The sequence shown here is derived from an EMBL/GenBank/DDBJ whole genome shotgun (WGS) entry which is preliminary data.</text>
</comment>
<accession>A0A8H5BUI6</accession>
<reference evidence="1 2" key="1">
    <citation type="journal article" date="2020" name="ISME J.">
        <title>Uncovering the hidden diversity of litter-decomposition mechanisms in mushroom-forming fungi.</title>
        <authorList>
            <person name="Floudas D."/>
            <person name="Bentzer J."/>
            <person name="Ahren D."/>
            <person name="Johansson T."/>
            <person name="Persson P."/>
            <person name="Tunlid A."/>
        </authorList>
    </citation>
    <scope>NUCLEOTIDE SEQUENCE [LARGE SCALE GENOMIC DNA]</scope>
    <source>
        <strain evidence="1 2">CBS 101986</strain>
    </source>
</reference>
<name>A0A8H5BUI6_9AGAR</name>
<dbReference type="AlphaFoldDB" id="A0A8H5BUI6"/>